<evidence type="ECO:0000256" key="1">
    <source>
        <dbReference type="SAM" id="Phobius"/>
    </source>
</evidence>
<evidence type="ECO:0000313" key="3">
    <source>
        <dbReference type="Proteomes" id="UP000183192"/>
    </source>
</evidence>
<protein>
    <recommendedName>
        <fullName evidence="4">Transcription regulator PadR N-terminal domain-containing protein</fullName>
    </recommendedName>
</protein>
<evidence type="ECO:0000313" key="2">
    <source>
        <dbReference type="EMBL" id="OIO07879.1"/>
    </source>
</evidence>
<proteinExistence type="predicted"/>
<dbReference type="AlphaFoldDB" id="A0A1J4TCD2"/>
<gene>
    <name evidence="2" type="ORF">AUJ27_01665</name>
</gene>
<evidence type="ECO:0008006" key="4">
    <source>
        <dbReference type="Google" id="ProtNLM"/>
    </source>
</evidence>
<keyword evidence="1" id="KW-1133">Transmembrane helix</keyword>
<dbReference type="EMBL" id="MNUU01000030">
    <property type="protein sequence ID" value="OIO07879.1"/>
    <property type="molecule type" value="Genomic_DNA"/>
</dbReference>
<keyword evidence="1" id="KW-0812">Transmembrane</keyword>
<accession>A0A1J4TCD2</accession>
<dbReference type="Proteomes" id="UP000183192">
    <property type="component" value="Unassembled WGS sequence"/>
</dbReference>
<keyword evidence="1" id="KW-0472">Membrane</keyword>
<organism evidence="2 3">
    <name type="scientific">Candidatus Falkowbacteria bacterium CG1_02_37_44</name>
    <dbReference type="NCBI Taxonomy" id="1805146"/>
    <lineage>
        <taxon>Bacteria</taxon>
        <taxon>Candidatus Falkowiibacteriota</taxon>
    </lineage>
</organism>
<name>A0A1J4TCD2_9BACT</name>
<reference evidence="2 3" key="1">
    <citation type="journal article" date="2016" name="Environ. Microbiol.">
        <title>Genomic resolution of a cold subsurface aquifer community provides metabolic insights for novel microbes adapted to high CO concentrations.</title>
        <authorList>
            <person name="Probst A.J."/>
            <person name="Castelle C.J."/>
            <person name="Singh A."/>
            <person name="Brown C.T."/>
            <person name="Anantharaman K."/>
            <person name="Sharon I."/>
            <person name="Hug L.A."/>
            <person name="Burstein D."/>
            <person name="Emerson J.B."/>
            <person name="Thomas B.C."/>
            <person name="Banfield J.F."/>
        </authorList>
    </citation>
    <scope>NUCLEOTIDE SEQUENCE [LARGE SCALE GENOMIC DNA]</scope>
    <source>
        <strain evidence="2">CG1_02_37_44</strain>
    </source>
</reference>
<sequence>MNNINSDVKDVLVSKINKFHLVENHSWAPLILFILGVLVHSGKYASRAFIVQFLEKLGYEKRETSTPIILALNHLSAKGFVEKSYINPCFPIEIIGPTRVHNSPIHSFYRITKEGLARAKLYAEELETTHKI</sequence>
<feature type="transmembrane region" description="Helical" evidence="1">
    <location>
        <begin position="27"/>
        <end position="46"/>
    </location>
</feature>
<comment type="caution">
    <text evidence="2">The sequence shown here is derived from an EMBL/GenBank/DDBJ whole genome shotgun (WGS) entry which is preliminary data.</text>
</comment>